<feature type="region of interest" description="Disordered" evidence="1">
    <location>
        <begin position="39"/>
        <end position="132"/>
    </location>
</feature>
<evidence type="ECO:0000313" key="3">
    <source>
        <dbReference type="RefSeq" id="XP_013382789.1"/>
    </source>
</evidence>
<feature type="compositionally biased region" description="Polar residues" evidence="1">
    <location>
        <begin position="75"/>
        <end position="85"/>
    </location>
</feature>
<feature type="compositionally biased region" description="Basic and acidic residues" evidence="1">
    <location>
        <begin position="327"/>
        <end position="337"/>
    </location>
</feature>
<accession>A0A1S3HCA8</accession>
<feature type="compositionally biased region" description="Polar residues" evidence="1">
    <location>
        <begin position="474"/>
        <end position="486"/>
    </location>
</feature>
<dbReference type="RefSeq" id="XP_013382789.1">
    <property type="nucleotide sequence ID" value="XM_013527335.1"/>
</dbReference>
<dbReference type="KEGG" id="lak:106153410"/>
<feature type="region of interest" description="Disordered" evidence="1">
    <location>
        <begin position="307"/>
        <end position="337"/>
    </location>
</feature>
<feature type="region of interest" description="Disordered" evidence="1">
    <location>
        <begin position="365"/>
        <end position="399"/>
    </location>
</feature>
<feature type="compositionally biased region" description="Basic residues" evidence="1">
    <location>
        <begin position="93"/>
        <end position="102"/>
    </location>
</feature>
<evidence type="ECO:0000313" key="2">
    <source>
        <dbReference type="Proteomes" id="UP000085678"/>
    </source>
</evidence>
<reference evidence="3" key="1">
    <citation type="submission" date="2025-08" db="UniProtKB">
        <authorList>
            <consortium name="RefSeq"/>
        </authorList>
    </citation>
    <scope>IDENTIFICATION</scope>
    <source>
        <tissue evidence="3">Gonads</tissue>
    </source>
</reference>
<gene>
    <name evidence="3" type="primary">LOC106153410</name>
</gene>
<name>A0A1S3HCA8_LINAN</name>
<dbReference type="AlphaFoldDB" id="A0A1S3HCA8"/>
<dbReference type="Proteomes" id="UP000085678">
    <property type="component" value="Unplaced"/>
</dbReference>
<organism evidence="2 3">
    <name type="scientific">Lingula anatina</name>
    <name type="common">Brachiopod</name>
    <name type="synonym">Lingula unguis</name>
    <dbReference type="NCBI Taxonomy" id="7574"/>
    <lineage>
        <taxon>Eukaryota</taxon>
        <taxon>Metazoa</taxon>
        <taxon>Spiralia</taxon>
        <taxon>Lophotrochozoa</taxon>
        <taxon>Brachiopoda</taxon>
        <taxon>Linguliformea</taxon>
        <taxon>Lingulata</taxon>
        <taxon>Lingulida</taxon>
        <taxon>Linguloidea</taxon>
        <taxon>Lingulidae</taxon>
        <taxon>Lingula</taxon>
    </lineage>
</organism>
<evidence type="ECO:0000256" key="1">
    <source>
        <dbReference type="SAM" id="MobiDB-lite"/>
    </source>
</evidence>
<feature type="compositionally biased region" description="Basic residues" evidence="1">
    <location>
        <begin position="376"/>
        <end position="385"/>
    </location>
</feature>
<dbReference type="InParanoid" id="A0A1S3HCA8"/>
<feature type="region of interest" description="Disordered" evidence="1">
    <location>
        <begin position="264"/>
        <end position="283"/>
    </location>
</feature>
<dbReference type="GeneID" id="106153410"/>
<proteinExistence type="predicted"/>
<sequence length="722" mass="80498">MTTSNAHIPSAAVTAAVVGQHSAHQHQHRKVPHRHLVTYPWQRPGRLHANRTPGPTLSRRGRAPHTPSSSSASSQLHNRVSSVKSLQPLRSISARRRRRSPSRRQTGGGEQVDFTRNPLLEDGRRSHGVNEATGIYSARTANIDPDFNSEYSTSVLSRHEGRGDVNHNTNNTDGSDRPTLGTQHHGGTGNAGYEITHNNVGEIDRYTKECDQTYFNQNGKPRTPGLNIQSILEHCISSKKDSLRHLASQQADSGQLLRAPAVRKGGGIGGEKRKNTASHGTTAAKATERMIECDGDAEGVGGGVDASARVRSPDSAAKPTATVSCATREEEERRVEQEKNAIEAAMKTGSAESEGTLLSMHSCPEATTGQAEKPPRYHRRRKKKTPSSERRCPPRKQNIWSRLSVEAQCAMTQTMEAMELDDKDDRNYTDRQTVENTNRDDENNQNSLERFEKGQYYNESAKVGTQRENPAVSDEQTIGVNNNSDGNALRATKEQPYANVDFVQKNIQSKRRHKSETESNTSGETPVTSRQRNNSFGYNGREHKKPQGAPKQVVHWKEYNDGNNNKSRNKSARTKLPKIGSDSKLSQQVKTDSGPDFSQEADDYYNNEFAAVLPTRRRERQEAFDDDYYSPSFTQHAIPGVGNFTVPRYHFREKTFEITPAGYDSRYQYTHKYNPEEDDPINPKVFSHSVKKCSDWLTKCLPAADDPNVSGTKLKLSQSSHF</sequence>
<dbReference type="OrthoDB" id="6157320at2759"/>
<keyword evidence="2" id="KW-1185">Reference proteome</keyword>
<feature type="region of interest" description="Disordered" evidence="1">
    <location>
        <begin position="417"/>
        <end position="599"/>
    </location>
</feature>
<feature type="compositionally biased region" description="Polar residues" evidence="1">
    <location>
        <begin position="518"/>
        <end position="537"/>
    </location>
</feature>
<feature type="compositionally biased region" description="Basic and acidic residues" evidence="1">
    <location>
        <begin position="423"/>
        <end position="442"/>
    </location>
</feature>
<feature type="region of interest" description="Disordered" evidence="1">
    <location>
        <begin position="158"/>
        <end position="195"/>
    </location>
</feature>
<feature type="compositionally biased region" description="Basic residues" evidence="1">
    <location>
        <begin position="567"/>
        <end position="576"/>
    </location>
</feature>
<protein>
    <submittedName>
        <fullName evidence="3">Uncharacterized protein LOC106153410</fullName>
    </submittedName>
</protein>